<feature type="domain" description="TonB-dependent receptor-like beta-barrel" evidence="13">
    <location>
        <begin position="278"/>
        <end position="670"/>
    </location>
</feature>
<accession>Q478H4</accession>
<comment type="similarity">
    <text evidence="2 10 11">Belongs to the TonB-dependent receptor family.</text>
</comment>
<sequence>MTTWEGDTSRLVSPDTGLEHPLEVPRGGGAGFSTSCLPRFRLNAFRQRGRLPGKESSVKPQYLVFSLPLCISSVFAHDAAEMPAVVVSATRFEQIDSRLPANITVISAQDIRQSPASNLPDLLKTQAGIGVSALYGSFGIDASVDLRGFGPATASLNTLILLDGQRLNPAAMESVNWSLIPLNNIERIEIMRGSGTVLYGDGASGGVVNIITKKATGSQQNITLGAGSNGLLTTDAQLSARGESAHINLAGHFADTNGWRQNSAATQTSLAGRVGIDGSSAKGFVDFSGFDESARLPGALSQADYDQRPRYSKTPQDHQHRDGFRIRPGVEAEIAQNLLFNAEFSFDQDNYDSYSGVYRSTYEREKEHWSFTPRLRWAHGLPSLAASETVIGFDQYHGDWRSVSNSALFGISRARAEQDSQALYLQNLTHFDEHWGLMLGARSQRMWQSAADSSIQGETQRTKNAGEIGLTYAGSHWQVYGKVGTTFRFANTDELFGYDIMSGNSVFSANLRPQHGTIKEIGASARRGDISVKAAAFDMKLTDEILFDSNLYTNINTDPTQRRGIELEAQWQATSSLALRGSYTYLDATYRSGSFTGKQIPMVAENKGALALQWNAQQFGQYSATVNYVGERYVSGDYANTRRQVGGYTTTDLMAAWKFSQWTIAAKVLNAFDKKYANWATYQSSAAYGYATDYYYYPADGRSFVMTARYDFK</sequence>
<evidence type="ECO:0000256" key="3">
    <source>
        <dbReference type="ARBA" id="ARBA00022448"/>
    </source>
</evidence>
<evidence type="ECO:0000259" key="13">
    <source>
        <dbReference type="Pfam" id="PF00593"/>
    </source>
</evidence>
<dbReference type="GO" id="GO:0015344">
    <property type="term" value="F:siderophore uptake transmembrane transporter activity"/>
    <property type="evidence" value="ECO:0007669"/>
    <property type="project" value="TreeGrafter"/>
</dbReference>
<keyword evidence="4 10" id="KW-1134">Transmembrane beta strand</keyword>
<dbReference type="AlphaFoldDB" id="Q478H4"/>
<dbReference type="Pfam" id="PF07715">
    <property type="entry name" value="Plug"/>
    <property type="match status" value="1"/>
</dbReference>
<dbReference type="SUPFAM" id="SSF56935">
    <property type="entry name" value="Porins"/>
    <property type="match status" value="1"/>
</dbReference>
<dbReference type="EMBL" id="CP000089">
    <property type="protein sequence ID" value="AAZ48757.1"/>
    <property type="molecule type" value="Genomic_DNA"/>
</dbReference>
<dbReference type="GO" id="GO:0009279">
    <property type="term" value="C:cell outer membrane"/>
    <property type="evidence" value="ECO:0007669"/>
    <property type="project" value="UniProtKB-SubCell"/>
</dbReference>
<evidence type="ECO:0000256" key="12">
    <source>
        <dbReference type="SAM" id="MobiDB-lite"/>
    </source>
</evidence>
<gene>
    <name evidence="15" type="ordered locus">Daro_4030</name>
</gene>
<evidence type="ECO:0000313" key="15">
    <source>
        <dbReference type="EMBL" id="AAZ48757.1"/>
    </source>
</evidence>
<feature type="region of interest" description="Disordered" evidence="12">
    <location>
        <begin position="299"/>
        <end position="322"/>
    </location>
</feature>
<feature type="domain" description="TonB-dependent receptor plug" evidence="14">
    <location>
        <begin position="98"/>
        <end position="207"/>
    </location>
</feature>
<protein>
    <submittedName>
        <fullName evidence="15">TonB-dependent receptor:Lipocalin</fullName>
    </submittedName>
</protein>
<dbReference type="Pfam" id="PF00593">
    <property type="entry name" value="TonB_dep_Rec_b-barrel"/>
    <property type="match status" value="1"/>
</dbReference>
<keyword evidence="6 11" id="KW-0798">TonB box</keyword>
<feature type="compositionally biased region" description="Basic and acidic residues" evidence="12">
    <location>
        <begin position="305"/>
        <end position="322"/>
    </location>
</feature>
<dbReference type="PANTHER" id="PTHR30069">
    <property type="entry name" value="TONB-DEPENDENT OUTER MEMBRANE RECEPTOR"/>
    <property type="match status" value="1"/>
</dbReference>
<dbReference type="KEGG" id="dar:Daro_4030"/>
<evidence type="ECO:0000256" key="7">
    <source>
        <dbReference type="ARBA" id="ARBA00023136"/>
    </source>
</evidence>
<keyword evidence="7 10" id="KW-0472">Membrane</keyword>
<organism evidence="15">
    <name type="scientific">Dechloromonas aromatica (strain RCB)</name>
    <dbReference type="NCBI Taxonomy" id="159087"/>
    <lineage>
        <taxon>Bacteria</taxon>
        <taxon>Pseudomonadati</taxon>
        <taxon>Pseudomonadota</taxon>
        <taxon>Betaproteobacteria</taxon>
        <taxon>Rhodocyclales</taxon>
        <taxon>Azonexaceae</taxon>
        <taxon>Dechloromonas</taxon>
    </lineage>
</organism>
<proteinExistence type="inferred from homology"/>
<evidence type="ECO:0000256" key="6">
    <source>
        <dbReference type="ARBA" id="ARBA00023077"/>
    </source>
</evidence>
<dbReference type="PROSITE" id="PS52016">
    <property type="entry name" value="TONB_DEPENDENT_REC_3"/>
    <property type="match status" value="1"/>
</dbReference>
<keyword evidence="3 10" id="KW-0813">Transport</keyword>
<evidence type="ECO:0000259" key="14">
    <source>
        <dbReference type="Pfam" id="PF07715"/>
    </source>
</evidence>
<dbReference type="InterPro" id="IPR037066">
    <property type="entry name" value="Plug_dom_sf"/>
</dbReference>
<evidence type="ECO:0000256" key="9">
    <source>
        <dbReference type="ARBA" id="ARBA00023237"/>
    </source>
</evidence>
<evidence type="ECO:0000256" key="8">
    <source>
        <dbReference type="ARBA" id="ARBA00023170"/>
    </source>
</evidence>
<dbReference type="PANTHER" id="PTHR30069:SF27">
    <property type="entry name" value="BLL4766 PROTEIN"/>
    <property type="match status" value="1"/>
</dbReference>
<keyword evidence="9 10" id="KW-0998">Cell outer membrane</keyword>
<dbReference type="Gene3D" id="2.170.130.10">
    <property type="entry name" value="TonB-dependent receptor, plug domain"/>
    <property type="match status" value="1"/>
</dbReference>
<dbReference type="InterPro" id="IPR000531">
    <property type="entry name" value="Beta-barrel_TonB"/>
</dbReference>
<evidence type="ECO:0000256" key="5">
    <source>
        <dbReference type="ARBA" id="ARBA00022692"/>
    </source>
</evidence>
<dbReference type="STRING" id="159087.Daro_4030"/>
<dbReference type="InterPro" id="IPR036942">
    <property type="entry name" value="Beta-barrel_TonB_sf"/>
</dbReference>
<dbReference type="InterPro" id="IPR012910">
    <property type="entry name" value="Plug_dom"/>
</dbReference>
<keyword evidence="5 10" id="KW-0812">Transmembrane</keyword>
<evidence type="ECO:0000256" key="11">
    <source>
        <dbReference type="RuleBase" id="RU003357"/>
    </source>
</evidence>
<name>Q478H4_DECAR</name>
<dbReference type="HOGENOM" id="CLU_008287_18_3_4"/>
<evidence type="ECO:0000256" key="1">
    <source>
        <dbReference type="ARBA" id="ARBA00004571"/>
    </source>
</evidence>
<evidence type="ECO:0000256" key="4">
    <source>
        <dbReference type="ARBA" id="ARBA00022452"/>
    </source>
</evidence>
<evidence type="ECO:0000256" key="2">
    <source>
        <dbReference type="ARBA" id="ARBA00009810"/>
    </source>
</evidence>
<evidence type="ECO:0000256" key="10">
    <source>
        <dbReference type="PROSITE-ProRule" id="PRU01360"/>
    </source>
</evidence>
<dbReference type="Gene3D" id="2.40.170.20">
    <property type="entry name" value="TonB-dependent receptor, beta-barrel domain"/>
    <property type="match status" value="1"/>
</dbReference>
<dbReference type="GO" id="GO:0044718">
    <property type="term" value="P:siderophore transmembrane transport"/>
    <property type="evidence" value="ECO:0007669"/>
    <property type="project" value="TreeGrafter"/>
</dbReference>
<reference evidence="15" key="1">
    <citation type="submission" date="2005-08" db="EMBL/GenBank/DDBJ databases">
        <title>Complete sequence of Dechloromonas aromatica RCB.</title>
        <authorList>
            <person name="Salinero K.K."/>
            <person name="Copeland A."/>
            <person name="Lucas S."/>
            <person name="Lapidus A."/>
            <person name="Barry K."/>
            <person name="Detter J.C."/>
            <person name="Glavina T."/>
            <person name="Hammon N."/>
            <person name="Israni S."/>
            <person name="Pitluck S."/>
            <person name="Di Bartolo G."/>
            <person name="Trong S."/>
            <person name="Schmutz J."/>
            <person name="Larimer F."/>
            <person name="Land M."/>
            <person name="Ivanova N."/>
            <person name="Richardson P."/>
        </authorList>
    </citation>
    <scope>NUCLEOTIDE SEQUENCE</scope>
    <source>
        <strain evidence="15">RCB</strain>
    </source>
</reference>
<feature type="region of interest" description="Disordered" evidence="12">
    <location>
        <begin position="1"/>
        <end position="26"/>
    </location>
</feature>
<dbReference type="InterPro" id="IPR039426">
    <property type="entry name" value="TonB-dep_rcpt-like"/>
</dbReference>
<dbReference type="eggNOG" id="COG4206">
    <property type="taxonomic scope" value="Bacteria"/>
</dbReference>
<dbReference type="CDD" id="cd01347">
    <property type="entry name" value="ligand_gated_channel"/>
    <property type="match status" value="1"/>
</dbReference>
<keyword evidence="8 15" id="KW-0675">Receptor</keyword>
<comment type="subcellular location">
    <subcellularLocation>
        <location evidence="1 10">Cell outer membrane</location>
        <topology evidence="1 10">Multi-pass membrane protein</topology>
    </subcellularLocation>
</comment>